<feature type="compositionally biased region" description="Basic and acidic residues" evidence="1">
    <location>
        <begin position="19"/>
        <end position="37"/>
    </location>
</feature>
<comment type="caution">
    <text evidence="2">The sequence shown here is derived from an EMBL/GenBank/DDBJ whole genome shotgun (WGS) entry which is preliminary data.</text>
</comment>
<dbReference type="AlphaFoldDB" id="A0A3R7NV75"/>
<dbReference type="EMBL" id="QCYY01002786">
    <property type="protein sequence ID" value="ROT67619.1"/>
    <property type="molecule type" value="Genomic_DNA"/>
</dbReference>
<organism evidence="2 3">
    <name type="scientific">Penaeus vannamei</name>
    <name type="common">Whiteleg shrimp</name>
    <name type="synonym">Litopenaeus vannamei</name>
    <dbReference type="NCBI Taxonomy" id="6689"/>
    <lineage>
        <taxon>Eukaryota</taxon>
        <taxon>Metazoa</taxon>
        <taxon>Ecdysozoa</taxon>
        <taxon>Arthropoda</taxon>
        <taxon>Crustacea</taxon>
        <taxon>Multicrustacea</taxon>
        <taxon>Malacostraca</taxon>
        <taxon>Eumalacostraca</taxon>
        <taxon>Eucarida</taxon>
        <taxon>Decapoda</taxon>
        <taxon>Dendrobranchiata</taxon>
        <taxon>Penaeoidea</taxon>
        <taxon>Penaeidae</taxon>
        <taxon>Penaeus</taxon>
    </lineage>
</organism>
<gene>
    <name evidence="2" type="ORF">C7M84_014277</name>
</gene>
<dbReference type="SUPFAM" id="SSF90257">
    <property type="entry name" value="Myosin rod fragments"/>
    <property type="match status" value="1"/>
</dbReference>
<dbReference type="Proteomes" id="UP000283509">
    <property type="component" value="Unassembled WGS sequence"/>
</dbReference>
<evidence type="ECO:0000313" key="2">
    <source>
        <dbReference type="EMBL" id="ROT67619.1"/>
    </source>
</evidence>
<dbReference type="Gene3D" id="1.10.287.1490">
    <property type="match status" value="1"/>
</dbReference>
<accession>A0A3R7NV75</accession>
<reference evidence="2 3" key="1">
    <citation type="submission" date="2018-04" db="EMBL/GenBank/DDBJ databases">
        <authorList>
            <person name="Zhang X."/>
            <person name="Yuan J."/>
            <person name="Li F."/>
            <person name="Xiang J."/>
        </authorList>
    </citation>
    <scope>NUCLEOTIDE SEQUENCE [LARGE SCALE GENOMIC DNA]</scope>
    <source>
        <tissue evidence="2">Muscle</tissue>
    </source>
</reference>
<protein>
    <submittedName>
        <fullName evidence="2">Uncharacterized protein</fullName>
    </submittedName>
</protein>
<evidence type="ECO:0000313" key="3">
    <source>
        <dbReference type="Proteomes" id="UP000283509"/>
    </source>
</evidence>
<feature type="region of interest" description="Disordered" evidence="1">
    <location>
        <begin position="133"/>
        <end position="159"/>
    </location>
</feature>
<reference evidence="2 3" key="2">
    <citation type="submission" date="2019-01" db="EMBL/GenBank/DDBJ databases">
        <title>The decoding of complex shrimp genome reveals the adaptation for benthos swimmer, frequently molting mechanism and breeding impact on genome.</title>
        <authorList>
            <person name="Sun Y."/>
            <person name="Gao Y."/>
            <person name="Yu Y."/>
        </authorList>
    </citation>
    <scope>NUCLEOTIDE SEQUENCE [LARGE SCALE GENOMIC DNA]</scope>
    <source>
        <tissue evidence="2">Muscle</tissue>
    </source>
</reference>
<sequence length="204" mass="23527">MGHLLAVGALVGLGASTSRKNERGKTPQDLLGDRLGKSPAERVFSLAKECAADEKERMRNMQEEHEKQENDLREMKKKVDSKEAEAANLRKENGKLKQELHEMKEKCDSKEAEAANLRKENGKLKQELHEMKEKCDSKEAEAANLRKENGKLKQDLQENKNEIKLIKDKLKKQEKDLQEMKRKCDLKERRQSTCGRKTETSKRK</sequence>
<feature type="region of interest" description="Disordered" evidence="1">
    <location>
        <begin position="180"/>
        <end position="204"/>
    </location>
</feature>
<keyword evidence="3" id="KW-1185">Reference proteome</keyword>
<proteinExistence type="predicted"/>
<name>A0A3R7NV75_PENVA</name>
<feature type="region of interest" description="Disordered" evidence="1">
    <location>
        <begin position="12"/>
        <end position="37"/>
    </location>
</feature>
<evidence type="ECO:0000256" key="1">
    <source>
        <dbReference type="SAM" id="MobiDB-lite"/>
    </source>
</evidence>
<feature type="region of interest" description="Disordered" evidence="1">
    <location>
        <begin position="54"/>
        <end position="103"/>
    </location>
</feature>